<feature type="region of interest" description="Disordered" evidence="1">
    <location>
        <begin position="74"/>
        <end position="97"/>
    </location>
</feature>
<evidence type="ECO:0000313" key="3">
    <source>
        <dbReference type="Proteomes" id="UP000179001"/>
    </source>
</evidence>
<dbReference type="Proteomes" id="UP000179001">
    <property type="component" value="Unassembled WGS sequence"/>
</dbReference>
<protein>
    <submittedName>
        <fullName evidence="2">Uncharacterized protein</fullName>
    </submittedName>
</protein>
<proteinExistence type="predicted"/>
<comment type="caution">
    <text evidence="2">The sequence shown here is derived from an EMBL/GenBank/DDBJ whole genome shotgun (WGS) entry which is preliminary data.</text>
</comment>
<sequence length="97" mass="11238">MDLEDIKSVVLNALKLEISKMMAILNKIDDHFDSINVNFDRMDQMLNRTKNALDRRRIANDVAFIRRSLEDQMVNHPQKRNPFDNGGITGSRADYDS</sequence>
<gene>
    <name evidence="2" type="ORF">A2478_01890</name>
</gene>
<dbReference type="AlphaFoldDB" id="A0A1F5T3A0"/>
<reference evidence="2 3" key="1">
    <citation type="journal article" date="2016" name="Nat. Commun.">
        <title>Thousands of microbial genomes shed light on interconnected biogeochemical processes in an aquifer system.</title>
        <authorList>
            <person name="Anantharaman K."/>
            <person name="Brown C.T."/>
            <person name="Hug L.A."/>
            <person name="Sharon I."/>
            <person name="Castelle C.J."/>
            <person name="Probst A.J."/>
            <person name="Thomas B.C."/>
            <person name="Singh A."/>
            <person name="Wilkins M.J."/>
            <person name="Karaoz U."/>
            <person name="Brodie E.L."/>
            <person name="Williams K.H."/>
            <person name="Hubbard S.S."/>
            <person name="Banfield J.F."/>
        </authorList>
    </citation>
    <scope>NUCLEOTIDE SEQUENCE [LARGE SCALE GENOMIC DNA]</scope>
</reference>
<name>A0A1F5T3A0_9BACT</name>
<dbReference type="EMBL" id="MFGJ01000001">
    <property type="protein sequence ID" value="OGF33428.1"/>
    <property type="molecule type" value="Genomic_DNA"/>
</dbReference>
<accession>A0A1F5T3A0</accession>
<organism evidence="2 3">
    <name type="scientific">Candidatus Falkowbacteria bacterium RIFOXYC2_FULL_36_12</name>
    <dbReference type="NCBI Taxonomy" id="1798002"/>
    <lineage>
        <taxon>Bacteria</taxon>
        <taxon>Candidatus Falkowiibacteriota</taxon>
    </lineage>
</organism>
<evidence type="ECO:0000256" key="1">
    <source>
        <dbReference type="SAM" id="MobiDB-lite"/>
    </source>
</evidence>
<evidence type="ECO:0000313" key="2">
    <source>
        <dbReference type="EMBL" id="OGF33428.1"/>
    </source>
</evidence>